<protein>
    <submittedName>
        <fullName evidence="2">Methyltransferase type 11</fullName>
    </submittedName>
</protein>
<dbReference type="AlphaFoldDB" id="A0A7U6GHI0"/>
<keyword evidence="2" id="KW-0489">Methyltransferase</keyword>
<proteinExistence type="predicted"/>
<dbReference type="Proteomes" id="UP000031631">
    <property type="component" value="Chromosome"/>
</dbReference>
<dbReference type="EMBL" id="AP012273">
    <property type="protein sequence ID" value="BAO43712.1"/>
    <property type="molecule type" value="Genomic_DNA"/>
</dbReference>
<dbReference type="InterPro" id="IPR013216">
    <property type="entry name" value="Methyltransf_11"/>
</dbReference>
<reference evidence="2 3" key="1">
    <citation type="journal article" date="2014" name="PLoS ONE">
        <title>Physiological and genomic features of a novel sulfur-oxidizing gammaproteobacterium belonging to a previously uncultivated symbiotic lineage isolated from a hydrothermal vent.</title>
        <authorList>
            <person name="Nunoura T."/>
            <person name="Takaki Y."/>
            <person name="Kazama H."/>
            <person name="Kakuta J."/>
            <person name="Shimamura S."/>
            <person name="Makita H."/>
            <person name="Hirai M."/>
            <person name="Miyazaki M."/>
            <person name="Takai K."/>
        </authorList>
    </citation>
    <scope>NUCLEOTIDE SEQUENCE [LARGE SCALE GENOMIC DNA]</scope>
    <source>
        <strain evidence="2 3">Hiromi1</strain>
    </source>
</reference>
<name>A0A7U6GHI0_9GAMM</name>
<dbReference type="Pfam" id="PF08241">
    <property type="entry name" value="Methyltransf_11"/>
    <property type="match status" value="1"/>
</dbReference>
<accession>A0A7U6GHI0</accession>
<evidence type="ECO:0000259" key="1">
    <source>
        <dbReference type="Pfam" id="PF08241"/>
    </source>
</evidence>
<dbReference type="GO" id="GO:0008757">
    <property type="term" value="F:S-adenosylmethionine-dependent methyltransferase activity"/>
    <property type="evidence" value="ECO:0007669"/>
    <property type="project" value="InterPro"/>
</dbReference>
<evidence type="ECO:0000313" key="2">
    <source>
        <dbReference type="EMBL" id="BAO43712.1"/>
    </source>
</evidence>
<sequence length="253" mass="28882">MKPVDDYAPQIAALNQWFESNMGKMVLEHEREVLQRVVEGLFGYYLLELSWLCNMPSYSQVSPIRSFYRISPCIDAESQLAALPEMLPVAGDSVDAVVLPHTLDFAVDPRQVLREVERILIPEGRVVIVGFNPYSLWGLRRSLPGASRRLPWRGHFISARRLQDWLSLLGFDTGEEFSLLFRPPWKKAFLRQRFPRLDSLSQRYLSRFSGVYVLVAVKRVSTLTPVGMRWKLRSAPAGAPVQPVANMHKGVDE</sequence>
<keyword evidence="3" id="KW-1185">Reference proteome</keyword>
<evidence type="ECO:0000313" key="3">
    <source>
        <dbReference type="Proteomes" id="UP000031631"/>
    </source>
</evidence>
<dbReference type="InterPro" id="IPR029063">
    <property type="entry name" value="SAM-dependent_MTases_sf"/>
</dbReference>
<dbReference type="KEGG" id="tbn:TBH_C0775"/>
<dbReference type="RefSeq" id="WP_041065703.1">
    <property type="nucleotide sequence ID" value="NZ_AP012273.1"/>
</dbReference>
<feature type="domain" description="Methyltransferase type 11" evidence="1">
    <location>
        <begin position="83"/>
        <end position="128"/>
    </location>
</feature>
<organism evidence="2 3">
    <name type="scientific">Thiolapillus brandeum</name>
    <dbReference type="NCBI Taxonomy" id="1076588"/>
    <lineage>
        <taxon>Bacteria</taxon>
        <taxon>Pseudomonadati</taxon>
        <taxon>Pseudomonadota</taxon>
        <taxon>Gammaproteobacteria</taxon>
        <taxon>Chromatiales</taxon>
        <taxon>Sedimenticolaceae</taxon>
        <taxon>Thiolapillus</taxon>
    </lineage>
</organism>
<gene>
    <name evidence="2" type="ORF">TBH_C0775</name>
</gene>
<dbReference type="OrthoDB" id="6191410at2"/>
<dbReference type="Gene3D" id="3.40.50.150">
    <property type="entry name" value="Vaccinia Virus protein VP39"/>
    <property type="match status" value="1"/>
</dbReference>
<dbReference type="GO" id="GO:0032259">
    <property type="term" value="P:methylation"/>
    <property type="evidence" value="ECO:0007669"/>
    <property type="project" value="UniProtKB-KW"/>
</dbReference>
<dbReference type="SUPFAM" id="SSF53335">
    <property type="entry name" value="S-adenosyl-L-methionine-dependent methyltransferases"/>
    <property type="match status" value="1"/>
</dbReference>
<keyword evidence="2" id="KW-0808">Transferase</keyword>